<evidence type="ECO:0000313" key="2">
    <source>
        <dbReference type="EMBL" id="MBM6923979.1"/>
    </source>
</evidence>
<dbReference type="PANTHER" id="PTHR33434">
    <property type="entry name" value="DEGV DOMAIN-CONTAINING PROTEIN DR_1986-RELATED"/>
    <property type="match status" value="1"/>
</dbReference>
<evidence type="ECO:0000313" key="3">
    <source>
        <dbReference type="Proteomes" id="UP000724149"/>
    </source>
</evidence>
<dbReference type="PANTHER" id="PTHR33434:SF2">
    <property type="entry name" value="FATTY ACID-BINDING PROTEIN TM_1468"/>
    <property type="match status" value="1"/>
</dbReference>
<dbReference type="Gene3D" id="3.30.1180.10">
    <property type="match status" value="1"/>
</dbReference>
<dbReference type="NCBIfam" id="TIGR00762">
    <property type="entry name" value="DegV"/>
    <property type="match status" value="1"/>
</dbReference>
<dbReference type="InterPro" id="IPR003797">
    <property type="entry name" value="DegV"/>
</dbReference>
<dbReference type="SUPFAM" id="SSF82549">
    <property type="entry name" value="DAK1/DegV-like"/>
    <property type="match status" value="1"/>
</dbReference>
<accession>A0ABS2GRD7</accession>
<dbReference type="Gene3D" id="3.40.50.10170">
    <property type="match status" value="1"/>
</dbReference>
<reference evidence="2 3" key="1">
    <citation type="journal article" date="2021" name="Sci. Rep.">
        <title>The distribution of antibiotic resistance genes in chicken gut microbiota commensals.</title>
        <authorList>
            <person name="Juricova H."/>
            <person name="Matiasovicova J."/>
            <person name="Kubasova T."/>
            <person name="Cejkova D."/>
            <person name="Rychlik I."/>
        </authorList>
    </citation>
    <scope>NUCLEOTIDE SEQUENCE [LARGE SCALE GENOMIC DNA]</scope>
    <source>
        <strain evidence="2 3">An564</strain>
    </source>
</reference>
<dbReference type="RefSeq" id="WP_204721589.1">
    <property type="nucleotide sequence ID" value="NZ_JACSNR010000009.1"/>
</dbReference>
<comment type="caution">
    <text evidence="2">The sequence shown here is derived from an EMBL/GenBank/DDBJ whole genome shotgun (WGS) entry which is preliminary data.</text>
</comment>
<protein>
    <submittedName>
        <fullName evidence="2">DegV family protein</fullName>
    </submittedName>
</protein>
<dbReference type="PROSITE" id="PS51482">
    <property type="entry name" value="DEGV"/>
    <property type="match status" value="1"/>
</dbReference>
<keyword evidence="1" id="KW-0446">Lipid-binding</keyword>
<name>A0ABS2GRD7_9FIRM</name>
<dbReference type="InterPro" id="IPR043168">
    <property type="entry name" value="DegV_C"/>
</dbReference>
<proteinExistence type="predicted"/>
<dbReference type="Proteomes" id="UP000724149">
    <property type="component" value="Unassembled WGS sequence"/>
</dbReference>
<dbReference type="InterPro" id="IPR050270">
    <property type="entry name" value="DegV_domain_contain"/>
</dbReference>
<sequence>MEKILLLTDSASDLTPEDEARTGIRVLNLPVSVEGKEYTDRVDLTPDEMYQILNTCKELPTTAHLNMVDFAEAFQKAAEEGYTDIIYMGLNSHGSATYQSALLGKKLFYEHLPQYADVKIHLLDSLSYSYGYGYPLVLAAARRDQGAAAAELVDFIQDFLRRRELYFAMYTLQFAKRSGRIGAAASFVGEMLELKPVMTFEGGDNITAAKVRGEKNVVPRLFEYYKENHDPGCPNYVLLQGEDPQPAQELQALIEAYNGQKPDMLGKMGVCVAINAGPRIVGISFRGKDACHAVGEEQ</sequence>
<keyword evidence="3" id="KW-1185">Reference proteome</keyword>
<organism evidence="2 3">
    <name type="scientific">Hydrogenoanaerobacterium saccharovorans</name>
    <dbReference type="NCBI Taxonomy" id="474960"/>
    <lineage>
        <taxon>Bacteria</taxon>
        <taxon>Bacillati</taxon>
        <taxon>Bacillota</taxon>
        <taxon>Clostridia</taxon>
        <taxon>Eubacteriales</taxon>
        <taxon>Oscillospiraceae</taxon>
        <taxon>Hydrogenoanaerobacterium</taxon>
    </lineage>
</organism>
<gene>
    <name evidence="2" type="ORF">H9X81_09810</name>
</gene>
<dbReference type="Pfam" id="PF02645">
    <property type="entry name" value="DegV"/>
    <property type="match status" value="1"/>
</dbReference>
<evidence type="ECO:0000256" key="1">
    <source>
        <dbReference type="ARBA" id="ARBA00023121"/>
    </source>
</evidence>
<dbReference type="EMBL" id="JACSNR010000009">
    <property type="protein sequence ID" value="MBM6923979.1"/>
    <property type="molecule type" value="Genomic_DNA"/>
</dbReference>